<comment type="caution">
    <text evidence="1">The sequence shown here is derived from an EMBL/GenBank/DDBJ whole genome shotgun (WGS) entry which is preliminary data.</text>
</comment>
<organism evidence="1 2">
    <name type="scientific">Aeromonas veronii</name>
    <dbReference type="NCBI Taxonomy" id="654"/>
    <lineage>
        <taxon>Bacteria</taxon>
        <taxon>Pseudomonadati</taxon>
        <taxon>Pseudomonadota</taxon>
        <taxon>Gammaproteobacteria</taxon>
        <taxon>Aeromonadales</taxon>
        <taxon>Aeromonadaceae</taxon>
        <taxon>Aeromonas</taxon>
    </lineage>
</organism>
<proteinExistence type="predicted"/>
<dbReference type="EMBL" id="PZKL01000015">
    <property type="protein sequence ID" value="PTH81912.1"/>
    <property type="molecule type" value="Genomic_DNA"/>
</dbReference>
<evidence type="ECO:0000313" key="1">
    <source>
        <dbReference type="EMBL" id="PTH81912.1"/>
    </source>
</evidence>
<name>A0A2T4N4Y9_AERVE</name>
<gene>
    <name evidence="1" type="ORF">DAA48_04910</name>
</gene>
<protein>
    <submittedName>
        <fullName evidence="1">Uncharacterized protein</fullName>
    </submittedName>
</protein>
<evidence type="ECO:0000313" key="2">
    <source>
        <dbReference type="Proteomes" id="UP000241986"/>
    </source>
</evidence>
<dbReference type="AlphaFoldDB" id="A0A2T4N4Y9"/>
<reference evidence="1 2" key="1">
    <citation type="submission" date="2018-03" db="EMBL/GenBank/DDBJ databases">
        <title>Aeromonas veronii whole genome sequencing and analysis.</title>
        <authorList>
            <person name="Xie H."/>
            <person name="Liu T."/>
            <person name="Wang K."/>
        </authorList>
    </citation>
    <scope>NUCLEOTIDE SEQUENCE [LARGE SCALE GENOMIC DNA]</scope>
    <source>
        <strain evidence="1 2">XH.VA.1</strain>
    </source>
</reference>
<accession>A0A2T4N4Y9</accession>
<dbReference type="Proteomes" id="UP000241986">
    <property type="component" value="Unassembled WGS sequence"/>
</dbReference>
<sequence length="200" mass="23317">MDFLNSDLFSSIATILVGGIAWIVYRLQQKQTDKDAATIVFLQIKDAERRINDLSQQPQQELVVNNLTKPIIGENNWEKFKGRLIKYFDDDDIELINNFYIRVVSAELARAESKAVFDESLLEKARQIQVKLIDNIYENIDNPEAMRIKREELIRHANMEAFVFEPEAPKQKAFKELLHISYISSTITGDKFKKIMKSRY</sequence>
<dbReference type="RefSeq" id="WP_107682690.1">
    <property type="nucleotide sequence ID" value="NZ_CAWOOG010000018.1"/>
</dbReference>